<dbReference type="AlphaFoldDB" id="A0AAW6B6N0"/>
<feature type="binding site" evidence="2">
    <location>
        <begin position="179"/>
        <end position="186"/>
    </location>
    <ligand>
        <name>ATP</name>
        <dbReference type="ChEBI" id="CHEBI:30616"/>
    </ligand>
</feature>
<evidence type="ECO:0000256" key="2">
    <source>
        <dbReference type="PIRSR" id="PIRSR640198-2"/>
    </source>
</evidence>
<protein>
    <submittedName>
        <fullName evidence="5">Fic family protein</fullName>
    </submittedName>
</protein>
<sequence>MKPPFTITSTILNYLIEISKVLGNLEIETKKNLHLRKENRIKSIHSSLAIENNSLSIEQITAIIDGKRVLGDPKEIKEVKNAYEAYEKILNLNPYSEKDFLLAHKLLTTEIVGQSGKYRNSDVGIFDEQGNMVHLGARPQFIGHLMGELFDWGRKDDTPELVKSCVFHYEIEMIHPFEDGNGRMGRLWQNVILANWNPLFSWIPIETIIYENQQRYYKVLAQADRNNNSTIFIEFMLGVILETLLAYKEPDDKIKELSKAEQDVFEKIKEYLKNEKYITVTIACKLIEKSKPTVRRYISKFVEYELLESHGENKDRRYSLKK</sequence>
<dbReference type="Gene3D" id="1.10.3290.10">
    <property type="entry name" value="Fido-like domain"/>
    <property type="match status" value="1"/>
</dbReference>
<dbReference type="SUPFAM" id="SSF140931">
    <property type="entry name" value="Fic-like"/>
    <property type="match status" value="1"/>
</dbReference>
<evidence type="ECO:0000313" key="5">
    <source>
        <dbReference type="EMBL" id="MDB6185994.1"/>
    </source>
</evidence>
<dbReference type="InterPro" id="IPR040198">
    <property type="entry name" value="Fido_containing"/>
</dbReference>
<evidence type="ECO:0000259" key="4">
    <source>
        <dbReference type="PROSITE" id="PS51459"/>
    </source>
</evidence>
<dbReference type="Gene3D" id="1.10.10.10">
    <property type="entry name" value="Winged helix-like DNA-binding domain superfamily/Winged helix DNA-binding domain"/>
    <property type="match status" value="1"/>
</dbReference>
<dbReference type="Pfam" id="PF02661">
    <property type="entry name" value="Fic"/>
    <property type="match status" value="1"/>
</dbReference>
<organism evidence="5 6">
    <name type="scientific">Gemella haemolysans</name>
    <dbReference type="NCBI Taxonomy" id="1379"/>
    <lineage>
        <taxon>Bacteria</taxon>
        <taxon>Bacillati</taxon>
        <taxon>Bacillota</taxon>
        <taxon>Bacilli</taxon>
        <taxon>Bacillales</taxon>
        <taxon>Gemellaceae</taxon>
        <taxon>Gemella</taxon>
    </lineage>
</organism>
<keyword evidence="2" id="KW-0067">ATP-binding</keyword>
<dbReference type="InterPro" id="IPR036597">
    <property type="entry name" value="Fido-like_dom_sf"/>
</dbReference>
<dbReference type="EMBL" id="JAQMFS010000055">
    <property type="protein sequence ID" value="MDB6185994.1"/>
    <property type="molecule type" value="Genomic_DNA"/>
</dbReference>
<gene>
    <name evidence="5" type="ORF">PNO30_04260</name>
</gene>
<dbReference type="InterPro" id="IPR003812">
    <property type="entry name" value="Fido"/>
</dbReference>
<dbReference type="InterPro" id="IPR036388">
    <property type="entry name" value="WH-like_DNA-bd_sf"/>
</dbReference>
<name>A0AAW6B6N0_9BACL</name>
<dbReference type="PROSITE" id="PS51459">
    <property type="entry name" value="FIDO"/>
    <property type="match status" value="1"/>
</dbReference>
<keyword evidence="2" id="KW-0547">Nucleotide-binding</keyword>
<comment type="caution">
    <text evidence="5">The sequence shown here is derived from an EMBL/GenBank/DDBJ whole genome shotgun (WGS) entry which is preliminary data.</text>
</comment>
<feature type="site" description="Important for autoinhibition of adenylyltransferase activity" evidence="3">
    <location>
        <position position="51"/>
    </location>
</feature>
<evidence type="ECO:0000256" key="3">
    <source>
        <dbReference type="PIRSR" id="PIRSR640198-3"/>
    </source>
</evidence>
<accession>A0AAW6B6N0</accession>
<dbReference type="Proteomes" id="UP001212217">
    <property type="component" value="Unassembled WGS sequence"/>
</dbReference>
<evidence type="ECO:0000313" key="6">
    <source>
        <dbReference type="Proteomes" id="UP001212217"/>
    </source>
</evidence>
<dbReference type="GO" id="GO:0005524">
    <property type="term" value="F:ATP binding"/>
    <property type="evidence" value="ECO:0007669"/>
    <property type="project" value="UniProtKB-KW"/>
</dbReference>
<dbReference type="RefSeq" id="WP_271966253.1">
    <property type="nucleotide sequence ID" value="NZ_JAQMFS010000055.1"/>
</dbReference>
<dbReference type="PANTHER" id="PTHR13504:SF38">
    <property type="entry name" value="FIDO DOMAIN-CONTAINING PROTEIN"/>
    <property type="match status" value="1"/>
</dbReference>
<reference evidence="5" key="1">
    <citation type="submission" date="2023-08" db="EMBL/GenBank/DDBJ databases">
        <title>Dental plaque isolates bound by oral lectin ZG16B.</title>
        <authorList>
            <person name="Ghosh S."/>
        </authorList>
    </citation>
    <scope>NUCLEOTIDE SEQUENCE</scope>
    <source>
        <strain evidence="5">DP3_5B</strain>
    </source>
</reference>
<feature type="binding site" evidence="2">
    <location>
        <begin position="216"/>
        <end position="217"/>
    </location>
    <ligand>
        <name>ATP</name>
        <dbReference type="ChEBI" id="CHEBI:30616"/>
    </ligand>
</feature>
<feature type="active site" evidence="1">
    <location>
        <position position="175"/>
    </location>
</feature>
<proteinExistence type="predicted"/>
<dbReference type="PANTHER" id="PTHR13504">
    <property type="entry name" value="FIDO DOMAIN-CONTAINING PROTEIN DDB_G0283145"/>
    <property type="match status" value="1"/>
</dbReference>
<evidence type="ECO:0000256" key="1">
    <source>
        <dbReference type="PIRSR" id="PIRSR640198-1"/>
    </source>
</evidence>
<feature type="domain" description="Fido" evidence="4">
    <location>
        <begin position="95"/>
        <end position="238"/>
    </location>
</feature>